<dbReference type="Gene3D" id="3.40.50.300">
    <property type="entry name" value="P-loop containing nucleotide triphosphate hydrolases"/>
    <property type="match status" value="1"/>
</dbReference>
<feature type="transmembrane region" description="Helical" evidence="6">
    <location>
        <begin position="418"/>
        <end position="436"/>
    </location>
</feature>
<feature type="domain" description="ABC transporter" evidence="7">
    <location>
        <begin position="18"/>
        <end position="260"/>
    </location>
</feature>
<dbReference type="GO" id="GO:0140359">
    <property type="term" value="F:ABC-type transporter activity"/>
    <property type="evidence" value="ECO:0007669"/>
    <property type="project" value="InterPro"/>
</dbReference>
<evidence type="ECO:0000313" key="9">
    <source>
        <dbReference type="Proteomes" id="UP000241890"/>
    </source>
</evidence>
<sequence>MASQKVSPEPDELPVLVLELRNLSRDVKVPGKGFRRESKRILHNFNARFTSGELCAVMGGSGGGKSSLLSEIAKGSDAMRLNGQPLPQRYRDAVCVIPQADILFPALTPRQSLRYSAMLRLPSSAPASQIEEVVDRLISDLSLTKCKDTPVGDENRRGVSGGERKRVSIGTELVVNPSILLVDEPSSGLDSTTAEGVVELLRRLAKEHGQMVICTIHQPSYKLFCSFDKLLLLHHGRVVYNGRTQQPLHDYFISIGFKSPEFENPLDYYMRVLQEREEEDQDFFANKWAELDDAKREALDTPRHPTASASGVSEAAMAKMTARNSWMHQFTTLLRRFFQDTLRDKTKFAQNLMLKLMTGTMLGIVFVNQARETSLDSAFERTSPLFFLVISGILDTAFAAILVLPLTRPLLVREYRNGAYSVSSLFAAQICTSLFFDPLSSLAYSVAIPIVGLYPSVDQFLKYLLVSMVMTAFGSALGLMLGSTSKDVMEAQNKLVPVLMPLLLFCGFLIRRDKIPIYFRWLYYVSPFQWSLSALLVAEFEPLELVDASGNVVTGSMYLAGLGLEVDEYWRDIGVLGGLTLAMFLFAFINVRIAIHKQAKDN</sequence>
<feature type="transmembrane region" description="Helical" evidence="6">
    <location>
        <begin position="573"/>
        <end position="595"/>
    </location>
</feature>
<evidence type="ECO:0000256" key="5">
    <source>
        <dbReference type="ARBA" id="ARBA00023136"/>
    </source>
</evidence>
<dbReference type="Pfam" id="PF01061">
    <property type="entry name" value="ABC2_membrane"/>
    <property type="match status" value="1"/>
</dbReference>
<feature type="transmembrane region" description="Helical" evidence="6">
    <location>
        <begin position="464"/>
        <end position="482"/>
    </location>
</feature>
<evidence type="ECO:0000259" key="7">
    <source>
        <dbReference type="PROSITE" id="PS50893"/>
    </source>
</evidence>
<dbReference type="PANTHER" id="PTHR48041">
    <property type="entry name" value="ABC TRANSPORTER G FAMILY MEMBER 28"/>
    <property type="match status" value="1"/>
</dbReference>
<reference evidence="8 9" key="1">
    <citation type="submission" date="2017-12" db="EMBL/GenBank/DDBJ databases">
        <title>Sequencing, de novo assembly and annotation of complete genome of a new Thraustochytrid species, strain FCC1311.</title>
        <authorList>
            <person name="Sedici K."/>
            <person name="Godart F."/>
            <person name="Aiese Cigliano R."/>
            <person name="Sanseverino W."/>
            <person name="Barakat M."/>
            <person name="Ortet P."/>
            <person name="Marechal E."/>
            <person name="Cagnac O."/>
            <person name="Amato A."/>
        </authorList>
    </citation>
    <scope>NUCLEOTIDE SEQUENCE [LARGE SCALE GENOMIC DNA]</scope>
</reference>
<feature type="transmembrane region" description="Helical" evidence="6">
    <location>
        <begin position="385"/>
        <end position="406"/>
    </location>
</feature>
<keyword evidence="3 6" id="KW-0812">Transmembrane</keyword>
<comment type="caution">
    <text evidence="8">The sequence shown here is derived from an EMBL/GenBank/DDBJ whole genome shotgun (WGS) entry which is preliminary data.</text>
</comment>
<dbReference type="EMBL" id="BEYU01000077">
    <property type="protein sequence ID" value="GBG30503.1"/>
    <property type="molecule type" value="Genomic_DNA"/>
</dbReference>
<keyword evidence="5 6" id="KW-0472">Membrane</keyword>
<keyword evidence="2" id="KW-0813">Transport</keyword>
<keyword evidence="9" id="KW-1185">Reference proteome</keyword>
<dbReference type="InterPro" id="IPR013525">
    <property type="entry name" value="ABC2_TM"/>
</dbReference>
<evidence type="ECO:0000256" key="1">
    <source>
        <dbReference type="ARBA" id="ARBA00004141"/>
    </source>
</evidence>
<dbReference type="InterPro" id="IPR027417">
    <property type="entry name" value="P-loop_NTPase"/>
</dbReference>
<dbReference type="PROSITE" id="PS00211">
    <property type="entry name" value="ABC_TRANSPORTER_1"/>
    <property type="match status" value="1"/>
</dbReference>
<feature type="transmembrane region" description="Helical" evidence="6">
    <location>
        <begin position="494"/>
        <end position="510"/>
    </location>
</feature>
<dbReference type="InterPro" id="IPR017871">
    <property type="entry name" value="ABC_transporter-like_CS"/>
</dbReference>
<dbReference type="PROSITE" id="PS50893">
    <property type="entry name" value="ABC_TRANSPORTER_2"/>
    <property type="match status" value="1"/>
</dbReference>
<dbReference type="InterPro" id="IPR043926">
    <property type="entry name" value="ABCG_dom"/>
</dbReference>
<dbReference type="Pfam" id="PF00005">
    <property type="entry name" value="ABC_tran"/>
    <property type="match status" value="1"/>
</dbReference>
<evidence type="ECO:0000256" key="3">
    <source>
        <dbReference type="ARBA" id="ARBA00022692"/>
    </source>
</evidence>
<evidence type="ECO:0000256" key="4">
    <source>
        <dbReference type="ARBA" id="ARBA00022989"/>
    </source>
</evidence>
<evidence type="ECO:0000313" key="8">
    <source>
        <dbReference type="EMBL" id="GBG30503.1"/>
    </source>
</evidence>
<dbReference type="InterPro" id="IPR003439">
    <property type="entry name" value="ABC_transporter-like_ATP-bd"/>
</dbReference>
<dbReference type="Proteomes" id="UP000241890">
    <property type="component" value="Unassembled WGS sequence"/>
</dbReference>
<keyword evidence="4 6" id="KW-1133">Transmembrane helix</keyword>
<dbReference type="PANTHER" id="PTHR48041:SF139">
    <property type="entry name" value="PROTEIN SCARLET"/>
    <property type="match status" value="1"/>
</dbReference>
<proteinExistence type="predicted"/>
<organism evidence="8 9">
    <name type="scientific">Hondaea fermentalgiana</name>
    <dbReference type="NCBI Taxonomy" id="2315210"/>
    <lineage>
        <taxon>Eukaryota</taxon>
        <taxon>Sar</taxon>
        <taxon>Stramenopiles</taxon>
        <taxon>Bigyra</taxon>
        <taxon>Labyrinthulomycetes</taxon>
        <taxon>Thraustochytrida</taxon>
        <taxon>Thraustochytriidae</taxon>
        <taxon>Hondaea</taxon>
    </lineage>
</organism>
<dbReference type="AlphaFoldDB" id="A0A2R5GPF6"/>
<dbReference type="InParanoid" id="A0A2R5GPF6"/>
<comment type="subcellular location">
    <subcellularLocation>
        <location evidence="1">Membrane</location>
        <topology evidence="1">Multi-pass membrane protein</topology>
    </subcellularLocation>
</comment>
<dbReference type="GO" id="GO:0016887">
    <property type="term" value="F:ATP hydrolysis activity"/>
    <property type="evidence" value="ECO:0007669"/>
    <property type="project" value="InterPro"/>
</dbReference>
<dbReference type="Pfam" id="PF19055">
    <property type="entry name" value="ABC2_membrane_7"/>
    <property type="match status" value="1"/>
</dbReference>
<protein>
    <submittedName>
        <fullName evidence="8">ABC transporter G family member 23</fullName>
    </submittedName>
</protein>
<evidence type="ECO:0000256" key="2">
    <source>
        <dbReference type="ARBA" id="ARBA00022448"/>
    </source>
</evidence>
<name>A0A2R5GPF6_9STRA</name>
<evidence type="ECO:0000256" key="6">
    <source>
        <dbReference type="SAM" id="Phobius"/>
    </source>
</evidence>
<accession>A0A2R5GPF6</accession>
<dbReference type="InterPro" id="IPR050352">
    <property type="entry name" value="ABCG_transporters"/>
</dbReference>
<dbReference type="GO" id="GO:0005524">
    <property type="term" value="F:ATP binding"/>
    <property type="evidence" value="ECO:0007669"/>
    <property type="project" value="InterPro"/>
</dbReference>
<dbReference type="OrthoDB" id="194907at2759"/>
<gene>
    <name evidence="8" type="ORF">FCC1311_067232</name>
</gene>
<dbReference type="SUPFAM" id="SSF52540">
    <property type="entry name" value="P-loop containing nucleoside triphosphate hydrolases"/>
    <property type="match status" value="1"/>
</dbReference>
<dbReference type="GO" id="GO:0016020">
    <property type="term" value="C:membrane"/>
    <property type="evidence" value="ECO:0007669"/>
    <property type="project" value="UniProtKB-SubCell"/>
</dbReference>